<evidence type="ECO:0000313" key="2">
    <source>
        <dbReference type="EMBL" id="CAJ0570749.1"/>
    </source>
</evidence>
<dbReference type="EMBL" id="CATQJA010002462">
    <property type="protein sequence ID" value="CAJ0570749.1"/>
    <property type="molecule type" value="Genomic_DNA"/>
</dbReference>
<comment type="caution">
    <text evidence="2">The sequence shown here is derived from an EMBL/GenBank/DDBJ whole genome shotgun (WGS) entry which is preliminary data.</text>
</comment>
<feature type="compositionally biased region" description="Low complexity" evidence="1">
    <location>
        <begin position="40"/>
        <end position="50"/>
    </location>
</feature>
<sequence>MDGIPGVTQDAVEPGTYWYHILIQDSVNQVDKVYEWMSSSDMNTSDSDNMGMKEMNHNEMNMSGSDMNMDENTTAPGERYDIEFTALIQAPGCLKNMEIES</sequence>
<dbReference type="Proteomes" id="UP001177023">
    <property type="component" value="Unassembled WGS sequence"/>
</dbReference>
<proteinExistence type="predicted"/>
<reference evidence="2" key="1">
    <citation type="submission" date="2023-06" db="EMBL/GenBank/DDBJ databases">
        <authorList>
            <person name="Delattre M."/>
        </authorList>
    </citation>
    <scope>NUCLEOTIDE SEQUENCE</scope>
    <source>
        <strain evidence="2">AF72</strain>
    </source>
</reference>
<accession>A0AA36CKH7</accession>
<evidence type="ECO:0000313" key="3">
    <source>
        <dbReference type="Proteomes" id="UP001177023"/>
    </source>
</evidence>
<name>A0AA36CKH7_9BILA</name>
<feature type="region of interest" description="Disordered" evidence="1">
    <location>
        <begin position="40"/>
        <end position="75"/>
    </location>
</feature>
<feature type="compositionally biased region" description="Polar residues" evidence="1">
    <location>
        <begin position="58"/>
        <end position="75"/>
    </location>
</feature>
<gene>
    <name evidence="2" type="ORF">MSPICULIGERA_LOCUS9185</name>
</gene>
<dbReference type="AlphaFoldDB" id="A0AA36CKH7"/>
<keyword evidence="3" id="KW-1185">Reference proteome</keyword>
<protein>
    <submittedName>
        <fullName evidence="2">Uncharacterized protein</fullName>
    </submittedName>
</protein>
<feature type="non-terminal residue" evidence="2">
    <location>
        <position position="101"/>
    </location>
</feature>
<organism evidence="2 3">
    <name type="scientific">Mesorhabditis spiculigera</name>
    <dbReference type="NCBI Taxonomy" id="96644"/>
    <lineage>
        <taxon>Eukaryota</taxon>
        <taxon>Metazoa</taxon>
        <taxon>Ecdysozoa</taxon>
        <taxon>Nematoda</taxon>
        <taxon>Chromadorea</taxon>
        <taxon>Rhabditida</taxon>
        <taxon>Rhabditina</taxon>
        <taxon>Rhabditomorpha</taxon>
        <taxon>Rhabditoidea</taxon>
        <taxon>Rhabditidae</taxon>
        <taxon>Mesorhabditinae</taxon>
        <taxon>Mesorhabditis</taxon>
    </lineage>
</organism>
<evidence type="ECO:0000256" key="1">
    <source>
        <dbReference type="SAM" id="MobiDB-lite"/>
    </source>
</evidence>